<dbReference type="Gene3D" id="1.10.287.130">
    <property type="match status" value="1"/>
</dbReference>
<dbReference type="InterPro" id="IPR029016">
    <property type="entry name" value="GAF-like_dom_sf"/>
</dbReference>
<dbReference type="OrthoDB" id="9784397at2"/>
<comment type="catalytic activity">
    <reaction evidence="1">
        <text>ATP + protein L-histidine = ADP + protein N-phospho-L-histidine.</text>
        <dbReference type="EC" id="2.7.13.3"/>
    </reaction>
</comment>
<dbReference type="GO" id="GO:0000155">
    <property type="term" value="F:phosphorelay sensor kinase activity"/>
    <property type="evidence" value="ECO:0000318"/>
    <property type="project" value="GO_Central"/>
</dbReference>
<feature type="domain" description="Response regulatory" evidence="6">
    <location>
        <begin position="318"/>
        <end position="437"/>
    </location>
</feature>
<dbReference type="Gene3D" id="3.40.50.2300">
    <property type="match status" value="1"/>
</dbReference>
<evidence type="ECO:0000259" key="6">
    <source>
        <dbReference type="PROSITE" id="PS50110"/>
    </source>
</evidence>
<dbReference type="SUPFAM" id="SSF52172">
    <property type="entry name" value="CheY-like"/>
    <property type="match status" value="1"/>
</dbReference>
<dbReference type="Pfam" id="PF00072">
    <property type="entry name" value="Response_reg"/>
    <property type="match status" value="1"/>
</dbReference>
<dbReference type="SUPFAM" id="SSF55781">
    <property type="entry name" value="GAF domain-like"/>
    <property type="match status" value="1"/>
</dbReference>
<dbReference type="EnsemblBacteria" id="BAC48250">
    <property type="protein sequence ID" value="BAC48250"/>
    <property type="gene ID" value="BAC48250"/>
</dbReference>
<dbReference type="InterPro" id="IPR005467">
    <property type="entry name" value="His_kinase_dom"/>
</dbReference>
<dbReference type="SMART" id="SM00387">
    <property type="entry name" value="HATPase_c"/>
    <property type="match status" value="1"/>
</dbReference>
<evidence type="ECO:0000313" key="8">
    <source>
        <dbReference type="Proteomes" id="UP000002526"/>
    </source>
</evidence>
<dbReference type="PROSITE" id="PS50110">
    <property type="entry name" value="RESPONSE_REGULATORY"/>
    <property type="match status" value="1"/>
</dbReference>
<accession>Q89QY7</accession>
<dbReference type="STRING" id="224911.AAV28_11935"/>
<evidence type="ECO:0000256" key="3">
    <source>
        <dbReference type="ARBA" id="ARBA00022553"/>
    </source>
</evidence>
<dbReference type="Proteomes" id="UP000002526">
    <property type="component" value="Chromosome"/>
</dbReference>
<dbReference type="InParanoid" id="Q89QY7"/>
<dbReference type="PROSITE" id="PS50109">
    <property type="entry name" value="HIS_KIN"/>
    <property type="match status" value="1"/>
</dbReference>
<sequence>MESRVFGVLVAARKERDSFSSGECEFLRQLSEHVALAAHQAQLHGALQQAYEDLRQTQQAVMQQERLRALGQMASGIAHDINNALSPVSLYTQSLLEREPGLSARTRDYLETIQRAVEDVAHTVARMREFYRQREPQLTLMPVHLNQLVQQVVDLTRARWSDMPQLRGTVIALRTELAEQLPAISGIESEIREALINLIFNAVDAVPGGGTLMLRTKLAGGADGHGQVRVEVGDDGLGMDEETRRRCLEPFFTTKGERGTGLGLAMVYGVLRRHNGEIEIDSAVGRGTTVSLNFPVPQAAPATPSQDRLESARLSRLRLLLVDDDPLLLKSLCNTLEAEGHVVTTANDGVAGIAAFRAASARGETFAAVITDLGMPDVDGRKVASAIKAASPATPVIMLTGWGKRLMSEDDMPAHVDCLLSKPPKLRELRETLAQCCEPGRAQGAIEVSE</sequence>
<dbReference type="SUPFAM" id="SSF55874">
    <property type="entry name" value="ATPase domain of HSP90 chaperone/DNA topoisomerase II/histidine kinase"/>
    <property type="match status" value="1"/>
</dbReference>
<dbReference type="SMART" id="SM00448">
    <property type="entry name" value="REC"/>
    <property type="match status" value="1"/>
</dbReference>
<dbReference type="InterPro" id="IPR003594">
    <property type="entry name" value="HATPase_dom"/>
</dbReference>
<dbReference type="Gene3D" id="3.30.565.10">
    <property type="entry name" value="Histidine kinase-like ATPase, C-terminal domain"/>
    <property type="match status" value="1"/>
</dbReference>
<proteinExistence type="predicted"/>
<dbReference type="AlphaFoldDB" id="Q89QY7"/>
<dbReference type="InterPro" id="IPR011006">
    <property type="entry name" value="CheY-like_superfamily"/>
</dbReference>
<evidence type="ECO:0000256" key="4">
    <source>
        <dbReference type="PROSITE-ProRule" id="PRU00169"/>
    </source>
</evidence>
<dbReference type="PANTHER" id="PTHR43065:SF42">
    <property type="entry name" value="TWO-COMPONENT SENSOR PPRA"/>
    <property type="match status" value="1"/>
</dbReference>
<protein>
    <recommendedName>
        <fullName evidence="2">histidine kinase</fullName>
        <ecNumber evidence="2">2.7.13.3</ecNumber>
    </recommendedName>
</protein>
<dbReference type="eggNOG" id="COG4191">
    <property type="taxonomic scope" value="Bacteria"/>
</dbReference>
<evidence type="ECO:0000313" key="7">
    <source>
        <dbReference type="EMBL" id="BAC48250.1"/>
    </source>
</evidence>
<organism evidence="7 8">
    <name type="scientific">Bradyrhizobium diazoefficiens (strain JCM 10833 / BCRC 13528 / IAM 13628 / NBRC 14792 / USDA 110)</name>
    <dbReference type="NCBI Taxonomy" id="224911"/>
    <lineage>
        <taxon>Bacteria</taxon>
        <taxon>Pseudomonadati</taxon>
        <taxon>Pseudomonadota</taxon>
        <taxon>Alphaproteobacteria</taxon>
        <taxon>Hyphomicrobiales</taxon>
        <taxon>Nitrobacteraceae</taxon>
        <taxon>Bradyrhizobium</taxon>
    </lineage>
</organism>
<dbReference type="PhylomeDB" id="Q89QY7"/>
<dbReference type="SMART" id="SM00388">
    <property type="entry name" value="HisKA"/>
    <property type="match status" value="1"/>
</dbReference>
<name>Q89QY7_BRADU</name>
<dbReference type="PANTHER" id="PTHR43065">
    <property type="entry name" value="SENSOR HISTIDINE KINASE"/>
    <property type="match status" value="1"/>
</dbReference>
<dbReference type="CDD" id="cd00156">
    <property type="entry name" value="REC"/>
    <property type="match status" value="1"/>
</dbReference>
<dbReference type="Pfam" id="PF02518">
    <property type="entry name" value="HATPase_c"/>
    <property type="match status" value="1"/>
</dbReference>
<reference evidence="8" key="1">
    <citation type="journal article" date="2002" name="DNA Res.">
        <title>Complete genomic sequence of nitrogen-fixing symbiotic bacterium Bradyrhizobium japonicum USDA110.</title>
        <authorList>
            <person name="Kaneko T."/>
            <person name="Nakamura Y."/>
            <person name="Sato S."/>
            <person name="Minamisawa K."/>
            <person name="Uchiumi T."/>
            <person name="Sasamoto S."/>
            <person name="Watanabe A."/>
            <person name="Idesawa K."/>
            <person name="Iriguchi M."/>
            <person name="Kawashima K."/>
            <person name="Kohara M."/>
            <person name="Matsumoto M."/>
            <person name="Shimpo S."/>
            <person name="Tsuruoka H."/>
            <person name="Wada T."/>
            <person name="Yamada M."/>
            <person name="Tabata S."/>
        </authorList>
    </citation>
    <scope>NUCLEOTIDE SEQUENCE [LARGE SCALE GENOMIC DNA]</scope>
    <source>
        <strain evidence="8">JCM 10833 / BCRC 13528 / IAM 13628 / NBRC 14792 / USDA 110</strain>
    </source>
</reference>
<keyword evidence="8" id="KW-1185">Reference proteome</keyword>
<evidence type="ECO:0000259" key="5">
    <source>
        <dbReference type="PROSITE" id="PS50109"/>
    </source>
</evidence>
<dbReference type="CDD" id="cd00082">
    <property type="entry name" value="HisKA"/>
    <property type="match status" value="1"/>
</dbReference>
<dbReference type="InterPro" id="IPR036890">
    <property type="entry name" value="HATPase_C_sf"/>
</dbReference>
<dbReference type="KEGG" id="bja:blr2985"/>
<dbReference type="InterPro" id="IPR004358">
    <property type="entry name" value="Sig_transdc_His_kin-like_C"/>
</dbReference>
<dbReference type="Gene3D" id="3.30.450.40">
    <property type="match status" value="1"/>
</dbReference>
<dbReference type="PRINTS" id="PR00344">
    <property type="entry name" value="BCTRLSENSOR"/>
</dbReference>
<feature type="modified residue" description="4-aspartylphosphate" evidence="4">
    <location>
        <position position="372"/>
    </location>
</feature>
<keyword evidence="3 4" id="KW-0597">Phosphoprotein</keyword>
<gene>
    <name evidence="7" type="ordered locus">blr2985</name>
</gene>
<feature type="domain" description="Histidine kinase" evidence="5">
    <location>
        <begin position="76"/>
        <end position="298"/>
    </location>
</feature>
<dbReference type="EC" id="2.7.13.3" evidence="2"/>
<evidence type="ECO:0000256" key="2">
    <source>
        <dbReference type="ARBA" id="ARBA00012438"/>
    </source>
</evidence>
<dbReference type="SUPFAM" id="SSF47384">
    <property type="entry name" value="Homodimeric domain of signal transducing histidine kinase"/>
    <property type="match status" value="1"/>
</dbReference>
<dbReference type="InterPro" id="IPR036097">
    <property type="entry name" value="HisK_dim/P_sf"/>
</dbReference>
<dbReference type="GO" id="GO:0007165">
    <property type="term" value="P:signal transduction"/>
    <property type="evidence" value="ECO:0000318"/>
    <property type="project" value="GO_Central"/>
</dbReference>
<dbReference type="PATRIC" id="fig|224911.5.peg.2966"/>
<dbReference type="EMBL" id="BA000040">
    <property type="protein sequence ID" value="BAC48250.1"/>
    <property type="molecule type" value="Genomic_DNA"/>
</dbReference>
<dbReference type="InterPro" id="IPR003661">
    <property type="entry name" value="HisK_dim/P_dom"/>
</dbReference>
<evidence type="ECO:0000256" key="1">
    <source>
        <dbReference type="ARBA" id="ARBA00000085"/>
    </source>
</evidence>
<dbReference type="Pfam" id="PF00512">
    <property type="entry name" value="HisKA"/>
    <property type="match status" value="1"/>
</dbReference>
<dbReference type="InterPro" id="IPR001789">
    <property type="entry name" value="Sig_transdc_resp-reg_receiver"/>
</dbReference>
<dbReference type="HOGENOM" id="CLU_000445_114_51_5"/>